<evidence type="ECO:0000313" key="2">
    <source>
        <dbReference type="EMBL" id="PKU36482.1"/>
    </source>
</evidence>
<reference evidence="3" key="2">
    <citation type="submission" date="2017-12" db="EMBL/GenBank/DDBJ databases">
        <title>Genome sequence of the Bar-tailed Godwit (Limosa lapponica baueri).</title>
        <authorList>
            <person name="Lima N.C.B."/>
            <person name="Parody-Merino A.M."/>
            <person name="Battley P.F."/>
            <person name="Fidler A.E."/>
            <person name="Prosdocimi F."/>
        </authorList>
    </citation>
    <scope>NUCLEOTIDE SEQUENCE [LARGE SCALE GENOMIC DNA]</scope>
</reference>
<dbReference type="Proteomes" id="UP000233556">
    <property type="component" value="Unassembled WGS sequence"/>
</dbReference>
<dbReference type="AlphaFoldDB" id="A0A2I0TRQ4"/>
<evidence type="ECO:0000256" key="1">
    <source>
        <dbReference type="SAM" id="SignalP"/>
    </source>
</evidence>
<feature type="signal peptide" evidence="1">
    <location>
        <begin position="1"/>
        <end position="17"/>
    </location>
</feature>
<accession>A0A2I0TRQ4</accession>
<sequence length="127" mass="14609">MGYSRCTLLVLLHATRAIYISSDLYFTYFHFYLLDEEPCPKCKDTFGPVLLRKCQPVREEPGTHKKQVKLEKCEPVVFEAWRVKCSSPVSTLVLLLNVGKKFNGRYNPEDTITMYKKMSPKGGVMPL</sequence>
<evidence type="ECO:0000313" key="3">
    <source>
        <dbReference type="Proteomes" id="UP000233556"/>
    </source>
</evidence>
<gene>
    <name evidence="2" type="ORF">llap_13214</name>
</gene>
<reference evidence="3" key="1">
    <citation type="submission" date="2017-11" db="EMBL/GenBank/DDBJ databases">
        <authorList>
            <person name="Lima N.C."/>
            <person name="Parody-Merino A.M."/>
            <person name="Battley P.F."/>
            <person name="Fidler A.E."/>
            <person name="Prosdocimi F."/>
        </authorList>
    </citation>
    <scope>NUCLEOTIDE SEQUENCE [LARGE SCALE GENOMIC DNA]</scope>
</reference>
<organism evidence="2 3">
    <name type="scientific">Limosa lapponica baueri</name>
    <dbReference type="NCBI Taxonomy" id="1758121"/>
    <lineage>
        <taxon>Eukaryota</taxon>
        <taxon>Metazoa</taxon>
        <taxon>Chordata</taxon>
        <taxon>Craniata</taxon>
        <taxon>Vertebrata</taxon>
        <taxon>Euteleostomi</taxon>
        <taxon>Archelosauria</taxon>
        <taxon>Archosauria</taxon>
        <taxon>Dinosauria</taxon>
        <taxon>Saurischia</taxon>
        <taxon>Theropoda</taxon>
        <taxon>Coelurosauria</taxon>
        <taxon>Aves</taxon>
        <taxon>Neognathae</taxon>
        <taxon>Neoaves</taxon>
        <taxon>Charadriiformes</taxon>
        <taxon>Scolopacidae</taxon>
        <taxon>Limosa</taxon>
    </lineage>
</organism>
<keyword evidence="3" id="KW-1185">Reference proteome</keyword>
<feature type="chain" id="PRO_5014122406" evidence="1">
    <location>
        <begin position="18"/>
        <end position="127"/>
    </location>
</feature>
<dbReference type="EMBL" id="KZ507607">
    <property type="protein sequence ID" value="PKU36482.1"/>
    <property type="molecule type" value="Genomic_DNA"/>
</dbReference>
<protein>
    <submittedName>
        <fullName evidence="2">Uncharacterized protein</fullName>
    </submittedName>
</protein>
<proteinExistence type="predicted"/>
<name>A0A2I0TRQ4_LIMLA</name>
<keyword evidence="1" id="KW-0732">Signal</keyword>